<name>A0ABX8NX42_9PSED</name>
<reference evidence="1" key="1">
    <citation type="journal article" date="2021" name="Microorganisms">
        <title>The Ever-Expanding Pseudomonas Genus: Description of 43 New Species and Partition of the Pseudomonas putida Group.</title>
        <authorList>
            <person name="Girard L."/>
            <person name="Lood C."/>
            <person name="Hofte M."/>
            <person name="Vandamme P."/>
            <person name="Rokni-Zadeh H."/>
            <person name="van Noort V."/>
            <person name="Lavigne R."/>
            <person name="De Mot R."/>
        </authorList>
    </citation>
    <scope>NUCLEOTIDE SEQUENCE</scope>
    <source>
        <strain evidence="1">SWRI132</strain>
    </source>
</reference>
<evidence type="ECO:0000313" key="1">
    <source>
        <dbReference type="EMBL" id="QXH65831.1"/>
    </source>
</evidence>
<sequence>MSSAIRKPTSIIGIKKLAREIKKDTGHSQFDCLNSAAKAAGFQTYNHAFNTLNIPSPQTSLFQYQVTFTVKWEKFERGIFRSGEKSATVRLPAPFPDLFGLKDRRGYLRGFRKVTRDHYQYHEPQSEDYVAELLAYRAARTVRFSVATGLMPIQWKAEAFPRTDSTLSGEESIIPIPRKDHVACWIDKAGCFVISDEPYADNPLPEFTSARQEWCKEHGYRSALPAWKGIHNPGYGTRIYLFSRDVDLDPIVTALNQLPQIGTGMDVELLEPEYRKSH</sequence>
<dbReference type="EMBL" id="CP077079">
    <property type="protein sequence ID" value="QXH65831.1"/>
    <property type="molecule type" value="Genomic_DNA"/>
</dbReference>
<gene>
    <name evidence="1" type="ORF">KSS96_19760</name>
</gene>
<organism evidence="1 2">
    <name type="scientific">Pseudomonas asgharzadehiana</name>
    <dbReference type="NCBI Taxonomy" id="2842349"/>
    <lineage>
        <taxon>Bacteria</taxon>
        <taxon>Pseudomonadati</taxon>
        <taxon>Pseudomonadota</taxon>
        <taxon>Gammaproteobacteria</taxon>
        <taxon>Pseudomonadales</taxon>
        <taxon>Pseudomonadaceae</taxon>
        <taxon>Pseudomonas</taxon>
    </lineage>
</organism>
<evidence type="ECO:0000313" key="2">
    <source>
        <dbReference type="Proteomes" id="UP000886848"/>
    </source>
</evidence>
<dbReference type="Proteomes" id="UP000886848">
    <property type="component" value="Chromosome"/>
</dbReference>
<protein>
    <submittedName>
        <fullName evidence="1">Uncharacterized protein</fullName>
    </submittedName>
</protein>
<accession>A0ABX8NX42</accession>
<keyword evidence="2" id="KW-1185">Reference proteome</keyword>
<dbReference type="RefSeq" id="WP_217855240.1">
    <property type="nucleotide sequence ID" value="NZ_CP077079.1"/>
</dbReference>
<proteinExistence type="predicted"/>